<dbReference type="EMBL" id="PEDP01001800">
    <property type="protein sequence ID" value="POS83201.1"/>
    <property type="molecule type" value="Genomic_DNA"/>
</dbReference>
<dbReference type="InterPro" id="IPR016191">
    <property type="entry name" value="Ribonuclease/ribotoxin"/>
</dbReference>
<gene>
    <name evidence="3" type="ORF">EPUL_006000</name>
</gene>
<proteinExistence type="predicted"/>
<dbReference type="InterPro" id="IPR000026">
    <property type="entry name" value="N1-like"/>
</dbReference>
<dbReference type="AlphaFoldDB" id="A0A2S4PMH1"/>
<evidence type="ECO:0000313" key="4">
    <source>
        <dbReference type="Proteomes" id="UP000237438"/>
    </source>
</evidence>
<keyword evidence="4" id="KW-1185">Reference proteome</keyword>
<accession>A0A2S4PMH1</accession>
<dbReference type="GO" id="GO:0003723">
    <property type="term" value="F:RNA binding"/>
    <property type="evidence" value="ECO:0007669"/>
    <property type="project" value="InterPro"/>
</dbReference>
<comment type="caution">
    <text evidence="3">The sequence shown here is derived from an EMBL/GenBank/DDBJ whole genome shotgun (WGS) entry which is preliminary data.</text>
</comment>
<evidence type="ECO:0000313" key="3">
    <source>
        <dbReference type="EMBL" id="POS83201.1"/>
    </source>
</evidence>
<sequence>IGRMGRYRLVLTLDFKVLTVAMEGVKKIVPCERRLVDDDYQVLNTYRCNSDVFSLKEIASAAKIACKKEKKFQRKSFPFPYQGVEFDVEGPYLIYPVKKNKYSKNPGPHRVVINLKCHIAGVLTMDSTTKELVDYYIVLKVDLIISWILLFYVVSSHTVLDRREWKENGYDCGDAFFNDPNVHNEIKTALSERRRREHILPYSGLLYSRAMNYVTWPIIPVELQIRPTKQFWRNLMYQIVFDGNGKVVDLIVRLANNQFAKCWRVDSQRSEASIYSVEGSNGYECGSEFIPDDTIEKCTSIARKNLDKGYYYPLRYTGNLYSEKLGLRIWPIYYRNLAIHRYPNTPTGSFFIVIDSTGQLIDVIAKTSRKNYIRCMRARKVPPTTETVELSQMSAKTIKQGYLCHDVFFDEDDLKYASKSAQKMQKTKRPQGFPKPFNGPPFYSPCLLWPINRIGDSFRIGRMDKYRLVLTLDFMVLSVAMEGEDKLVPCESRVIDGDYQVLDSYRCQSDVFSHEEIALAAKMACRKKKQSQRQSFPAPYQGVKFIVEGPYLIYPVRKKKYSNKPGNHRVVINSMCHIAGVLTIDPTTNEL</sequence>
<dbReference type="SUPFAM" id="SSF53933">
    <property type="entry name" value="Microbial ribonucleases"/>
    <property type="match status" value="2"/>
</dbReference>
<dbReference type="Proteomes" id="UP000237438">
    <property type="component" value="Unassembled WGS sequence"/>
</dbReference>
<name>A0A2S4PMH1_9PEZI</name>
<dbReference type="Gene3D" id="3.10.450.30">
    <property type="entry name" value="Microbial ribonucleases"/>
    <property type="match status" value="2"/>
</dbReference>
<dbReference type="GO" id="GO:0016787">
    <property type="term" value="F:hydrolase activity"/>
    <property type="evidence" value="ECO:0007669"/>
    <property type="project" value="UniProtKB-KW"/>
</dbReference>
<dbReference type="Pfam" id="PF00545">
    <property type="entry name" value="Ribonuclease"/>
    <property type="match status" value="1"/>
</dbReference>
<dbReference type="OrthoDB" id="5425539at2759"/>
<protein>
    <submittedName>
        <fullName evidence="3">Uncharacterized protein</fullName>
    </submittedName>
</protein>
<evidence type="ECO:0000256" key="2">
    <source>
        <dbReference type="ARBA" id="ARBA00022801"/>
    </source>
</evidence>
<feature type="non-terminal residue" evidence="3">
    <location>
        <position position="1"/>
    </location>
</feature>
<dbReference type="GO" id="GO:0004521">
    <property type="term" value="F:RNA endonuclease activity"/>
    <property type="evidence" value="ECO:0007669"/>
    <property type="project" value="InterPro"/>
</dbReference>
<feature type="non-terminal residue" evidence="3">
    <location>
        <position position="591"/>
    </location>
</feature>
<reference evidence="3 4" key="1">
    <citation type="submission" date="2017-10" db="EMBL/GenBank/DDBJ databases">
        <title>Development of genomic resources for the powdery mildew, Erysiphe pulchra.</title>
        <authorList>
            <person name="Wadl P.A."/>
            <person name="Mack B.M."/>
            <person name="Moore G."/>
            <person name="Beltz S.B."/>
        </authorList>
    </citation>
    <scope>NUCLEOTIDE SEQUENCE [LARGE SCALE GENOMIC DNA]</scope>
    <source>
        <strain evidence="3">Cflorida</strain>
    </source>
</reference>
<evidence type="ECO:0000256" key="1">
    <source>
        <dbReference type="ARBA" id="ARBA00022722"/>
    </source>
</evidence>
<organism evidence="3 4">
    <name type="scientific">Erysiphe pulchra</name>
    <dbReference type="NCBI Taxonomy" id="225359"/>
    <lineage>
        <taxon>Eukaryota</taxon>
        <taxon>Fungi</taxon>
        <taxon>Dikarya</taxon>
        <taxon>Ascomycota</taxon>
        <taxon>Pezizomycotina</taxon>
        <taxon>Leotiomycetes</taxon>
        <taxon>Erysiphales</taxon>
        <taxon>Erysiphaceae</taxon>
        <taxon>Erysiphe</taxon>
    </lineage>
</organism>
<keyword evidence="1" id="KW-0540">Nuclease</keyword>
<keyword evidence="2" id="KW-0378">Hydrolase</keyword>